<gene>
    <name evidence="1" type="ORF">KSP39_PZI014113</name>
</gene>
<sequence length="125" mass="14288">MELSLRTPVRVSALWCGMIKVRFCWLPDQVFLHGDPGRVVTEAILAIKLLLHPSLIEAKGAIIEGDCMNVLNYCSNTLRRSFWLDGIFQEVDLSILTEFNQVLFHHVQWEANPLADFCAKFRADL</sequence>
<dbReference type="EMBL" id="JBBWWQ010000011">
    <property type="protein sequence ID" value="KAK8935089.1"/>
    <property type="molecule type" value="Genomic_DNA"/>
</dbReference>
<evidence type="ECO:0000313" key="2">
    <source>
        <dbReference type="Proteomes" id="UP001418222"/>
    </source>
</evidence>
<evidence type="ECO:0008006" key="3">
    <source>
        <dbReference type="Google" id="ProtNLM"/>
    </source>
</evidence>
<dbReference type="Proteomes" id="UP001418222">
    <property type="component" value="Unassembled WGS sequence"/>
</dbReference>
<accession>A0AAP0G301</accession>
<dbReference type="AlphaFoldDB" id="A0AAP0G301"/>
<comment type="caution">
    <text evidence="1">The sequence shown here is derived from an EMBL/GenBank/DDBJ whole genome shotgun (WGS) entry which is preliminary data.</text>
</comment>
<proteinExistence type="predicted"/>
<protein>
    <recommendedName>
        <fullName evidence="3">RNase H type-1 domain-containing protein</fullName>
    </recommendedName>
</protein>
<name>A0AAP0G301_9ASPA</name>
<organism evidence="1 2">
    <name type="scientific">Platanthera zijinensis</name>
    <dbReference type="NCBI Taxonomy" id="2320716"/>
    <lineage>
        <taxon>Eukaryota</taxon>
        <taxon>Viridiplantae</taxon>
        <taxon>Streptophyta</taxon>
        <taxon>Embryophyta</taxon>
        <taxon>Tracheophyta</taxon>
        <taxon>Spermatophyta</taxon>
        <taxon>Magnoliopsida</taxon>
        <taxon>Liliopsida</taxon>
        <taxon>Asparagales</taxon>
        <taxon>Orchidaceae</taxon>
        <taxon>Orchidoideae</taxon>
        <taxon>Orchideae</taxon>
        <taxon>Orchidinae</taxon>
        <taxon>Platanthera</taxon>
    </lineage>
</organism>
<evidence type="ECO:0000313" key="1">
    <source>
        <dbReference type="EMBL" id="KAK8935089.1"/>
    </source>
</evidence>
<reference evidence="1 2" key="1">
    <citation type="journal article" date="2022" name="Nat. Plants">
        <title>Genomes of leafy and leafless Platanthera orchids illuminate the evolution of mycoheterotrophy.</title>
        <authorList>
            <person name="Li M.H."/>
            <person name="Liu K.W."/>
            <person name="Li Z."/>
            <person name="Lu H.C."/>
            <person name="Ye Q.L."/>
            <person name="Zhang D."/>
            <person name="Wang J.Y."/>
            <person name="Li Y.F."/>
            <person name="Zhong Z.M."/>
            <person name="Liu X."/>
            <person name="Yu X."/>
            <person name="Liu D.K."/>
            <person name="Tu X.D."/>
            <person name="Liu B."/>
            <person name="Hao Y."/>
            <person name="Liao X.Y."/>
            <person name="Jiang Y.T."/>
            <person name="Sun W.H."/>
            <person name="Chen J."/>
            <person name="Chen Y.Q."/>
            <person name="Ai Y."/>
            <person name="Zhai J.W."/>
            <person name="Wu S.S."/>
            <person name="Zhou Z."/>
            <person name="Hsiao Y.Y."/>
            <person name="Wu W.L."/>
            <person name="Chen Y.Y."/>
            <person name="Lin Y.F."/>
            <person name="Hsu J.L."/>
            <person name="Li C.Y."/>
            <person name="Wang Z.W."/>
            <person name="Zhao X."/>
            <person name="Zhong W.Y."/>
            <person name="Ma X.K."/>
            <person name="Ma L."/>
            <person name="Huang J."/>
            <person name="Chen G.Z."/>
            <person name="Huang M.Z."/>
            <person name="Huang L."/>
            <person name="Peng D.H."/>
            <person name="Luo Y.B."/>
            <person name="Zou S.Q."/>
            <person name="Chen S.P."/>
            <person name="Lan S."/>
            <person name="Tsai W.C."/>
            <person name="Van de Peer Y."/>
            <person name="Liu Z.J."/>
        </authorList>
    </citation>
    <scope>NUCLEOTIDE SEQUENCE [LARGE SCALE GENOMIC DNA]</scope>
    <source>
        <strain evidence="1">Lor287</strain>
    </source>
</reference>
<keyword evidence="2" id="KW-1185">Reference proteome</keyword>